<dbReference type="AlphaFoldDB" id="A0A7J5Y321"/>
<evidence type="ECO:0000313" key="2">
    <source>
        <dbReference type="EMBL" id="KAF3843844.1"/>
    </source>
</evidence>
<keyword evidence="3" id="KW-1185">Reference proteome</keyword>
<gene>
    <name evidence="2" type="ORF">F7725_002693</name>
</gene>
<comment type="caution">
    <text evidence="2">The sequence shown here is derived from an EMBL/GenBank/DDBJ whole genome shotgun (WGS) entry which is preliminary data.</text>
</comment>
<sequence length="458" mass="48335">MQGEPGFRCRVSSSPSTLTVQRADAVPCWFSTVTPGDPGVRGPGDQGVDPDLLALLHTHSGLNPGVQRHTGPVTVWLRPGTRVGVTRSNRSPSFSIFSTMYPVIGQPPSESGAFQVTVMDLQVGPGPHLVDGPDPEEVLAVDIEVFDDGGQHVLARPYGHVGLLGGLAALQGVAEHGGAAIVLGASLIRHEFLVTSLDEMSLQGPGRPGGAESSRTDDLDGDGAGGAAQAVLQRDGVGAGVGPAALQQVQVGAVHLHRHGQPLASLALHLILLPHHLGGGDGSVGDLQLQLLPLHHHHLLRRQVQGGNKRQSCLQSGSLVKTLSETSEGSLTPTVLMARTRITYFFSGLMPSSILKLSSLIGRVLTRSHLSSGRASATSTWYPEIGEPPSLVGGFQVTLMCSRLASGTANSRGGRGRLRTRGAHLKHIQVLYDFLPIRILILSRELGFTMVQKIEKYN</sequence>
<proteinExistence type="predicted"/>
<name>A0A7J5Y321_DISMA</name>
<evidence type="ECO:0000313" key="3">
    <source>
        <dbReference type="Proteomes" id="UP000518266"/>
    </source>
</evidence>
<dbReference type="EMBL" id="JAAKFY010000018">
    <property type="protein sequence ID" value="KAF3843844.1"/>
    <property type="molecule type" value="Genomic_DNA"/>
</dbReference>
<accession>A0A7J5Y321</accession>
<feature type="region of interest" description="Disordered" evidence="1">
    <location>
        <begin position="199"/>
        <end position="226"/>
    </location>
</feature>
<reference evidence="2 3" key="1">
    <citation type="submission" date="2020-03" db="EMBL/GenBank/DDBJ databases">
        <title>Dissostichus mawsoni Genome sequencing and assembly.</title>
        <authorList>
            <person name="Park H."/>
        </authorList>
    </citation>
    <scope>NUCLEOTIDE SEQUENCE [LARGE SCALE GENOMIC DNA]</scope>
    <source>
        <strain evidence="2">DM0001</strain>
        <tissue evidence="2">Muscle</tissue>
    </source>
</reference>
<organism evidence="2 3">
    <name type="scientific">Dissostichus mawsoni</name>
    <name type="common">Antarctic cod</name>
    <dbReference type="NCBI Taxonomy" id="36200"/>
    <lineage>
        <taxon>Eukaryota</taxon>
        <taxon>Metazoa</taxon>
        <taxon>Chordata</taxon>
        <taxon>Craniata</taxon>
        <taxon>Vertebrata</taxon>
        <taxon>Euteleostomi</taxon>
        <taxon>Actinopterygii</taxon>
        <taxon>Neopterygii</taxon>
        <taxon>Teleostei</taxon>
        <taxon>Neoteleostei</taxon>
        <taxon>Acanthomorphata</taxon>
        <taxon>Eupercaria</taxon>
        <taxon>Perciformes</taxon>
        <taxon>Notothenioidei</taxon>
        <taxon>Nototheniidae</taxon>
        <taxon>Dissostichus</taxon>
    </lineage>
</organism>
<evidence type="ECO:0000256" key="1">
    <source>
        <dbReference type="SAM" id="MobiDB-lite"/>
    </source>
</evidence>
<dbReference type="Proteomes" id="UP000518266">
    <property type="component" value="Unassembled WGS sequence"/>
</dbReference>
<protein>
    <submittedName>
        <fullName evidence="2">Uncharacterized protein</fullName>
    </submittedName>
</protein>